<dbReference type="EMBL" id="SFCC01000004">
    <property type="protein sequence ID" value="RZQ64191.1"/>
    <property type="molecule type" value="Genomic_DNA"/>
</dbReference>
<reference evidence="3 4" key="1">
    <citation type="submission" date="2019-02" db="EMBL/GenBank/DDBJ databases">
        <title>Draft genome sequence of Amycolatopsis sp. 8-3EHSu isolated from roots of Suaeda maritima.</title>
        <authorList>
            <person name="Duangmal K."/>
            <person name="Chantavorakit T."/>
        </authorList>
    </citation>
    <scope>NUCLEOTIDE SEQUENCE [LARGE SCALE GENOMIC DNA]</scope>
    <source>
        <strain evidence="3 4">8-3EHSu</strain>
    </source>
</reference>
<organism evidence="3 4">
    <name type="scientific">Amycolatopsis suaedae</name>
    <dbReference type="NCBI Taxonomy" id="2510978"/>
    <lineage>
        <taxon>Bacteria</taxon>
        <taxon>Bacillati</taxon>
        <taxon>Actinomycetota</taxon>
        <taxon>Actinomycetes</taxon>
        <taxon>Pseudonocardiales</taxon>
        <taxon>Pseudonocardiaceae</taxon>
        <taxon>Amycolatopsis</taxon>
    </lineage>
</organism>
<dbReference type="Pfam" id="PF01575">
    <property type="entry name" value="MaoC_dehydratas"/>
    <property type="match status" value="1"/>
</dbReference>
<evidence type="ECO:0000256" key="1">
    <source>
        <dbReference type="ARBA" id="ARBA00005254"/>
    </source>
</evidence>
<gene>
    <name evidence="3" type="ORF">EWH70_09365</name>
</gene>
<proteinExistence type="inferred from homology"/>
<keyword evidence="4" id="KW-1185">Reference proteome</keyword>
<evidence type="ECO:0000313" key="4">
    <source>
        <dbReference type="Proteomes" id="UP000292003"/>
    </source>
</evidence>
<dbReference type="PANTHER" id="PTHR43841:SF3">
    <property type="entry name" value="(3R)-HYDROXYACYL-ACP DEHYDRATASE SUBUNIT HADB"/>
    <property type="match status" value="1"/>
</dbReference>
<dbReference type="InterPro" id="IPR002539">
    <property type="entry name" value="MaoC-like_dom"/>
</dbReference>
<dbReference type="SUPFAM" id="SSF54637">
    <property type="entry name" value="Thioesterase/thiol ester dehydrase-isomerase"/>
    <property type="match status" value="1"/>
</dbReference>
<evidence type="ECO:0000259" key="2">
    <source>
        <dbReference type="Pfam" id="PF01575"/>
    </source>
</evidence>
<dbReference type="RefSeq" id="WP_130474904.1">
    <property type="nucleotide sequence ID" value="NZ_SFCC01000004.1"/>
</dbReference>
<evidence type="ECO:0000313" key="3">
    <source>
        <dbReference type="EMBL" id="RZQ64191.1"/>
    </source>
</evidence>
<feature type="domain" description="MaoC-like" evidence="2">
    <location>
        <begin position="6"/>
        <end position="112"/>
    </location>
</feature>
<accession>A0A4Q7J8Y7</accession>
<comment type="caution">
    <text evidence="3">The sequence shown here is derived from an EMBL/GenBank/DDBJ whole genome shotgun (WGS) entry which is preliminary data.</text>
</comment>
<protein>
    <submittedName>
        <fullName evidence="3">Dehydratase</fullName>
    </submittedName>
</protein>
<dbReference type="AlphaFoldDB" id="A0A4Q7J8Y7"/>
<dbReference type="InterPro" id="IPR029069">
    <property type="entry name" value="HotDog_dom_sf"/>
</dbReference>
<dbReference type="Proteomes" id="UP000292003">
    <property type="component" value="Unassembled WGS sequence"/>
</dbReference>
<sequence>MNIGDELPAREYRVTREQLIRYAGASLDFNPIHWNERFAKGVGLPDVIGHGMLTMALSGRLVTDWLGDPGRLVELSCRFTRPVVVPDDDEGALVELSGKVSKVHDDGTATVAITAKFDGRTVLGKAVAVVR</sequence>
<dbReference type="Gene3D" id="3.10.129.10">
    <property type="entry name" value="Hotdog Thioesterase"/>
    <property type="match status" value="1"/>
</dbReference>
<dbReference type="CDD" id="cd03453">
    <property type="entry name" value="SAV4209_like"/>
    <property type="match status" value="1"/>
</dbReference>
<comment type="similarity">
    <text evidence="1">Belongs to the enoyl-CoA hydratase/isomerase family.</text>
</comment>
<dbReference type="PANTHER" id="PTHR43841">
    <property type="entry name" value="3-HYDROXYACYL-THIOESTER DEHYDRATASE HTDX-RELATED"/>
    <property type="match status" value="1"/>
</dbReference>
<dbReference type="OrthoDB" id="9800237at2"/>
<name>A0A4Q7J8Y7_9PSEU</name>